<dbReference type="VEuPathDB" id="FungiDB:PNEJI1_003114"/>
<sequence>MGSKTQETLKQEIEANLSVEEKEVYEKLFHEADKENIGVLLGEHSISFFEKTGLSPQILKEIWKIADNENMGFLTQKKFNIALRLIAHAQEGRHPSSDLINSKCSLPKFNSEKAVNWNMPSQVSNIIPLITMEEKNRYQNMFKSLKLTNGLVKGSRAKTIFLRTHLPNEILGALNIVEFTVAMHLIHSLISGSLKTLPSVLSPEVFKMASGKTHNREPSQRIVSSNLSPENSPHEKSQYINLFKSINKANDDYVTGDEAVSFFLSSKLPEETLAHIWDLADINKSGKLNTEEFIIAMHLIRQKLAGTDLPASLPQELILSLLQKDFPQENTIFFSSYNQDPSSSTISESLDLNNSFSSQAHATSPSIPSSVFSIKQSTDSYMETPKVISSPTHTFSMTSPHSHAPSIHSIHKTSFVPTSNFGQSIVSSVTPNPKILHHKSSTMIDLLSDTNTEDSEKNEATTNESDNPSSKISSLNKQIKELKQTHTSIKVDLDAVNIQKRDIEGKNRKIRDI</sequence>
<dbReference type="InterPro" id="IPR000261">
    <property type="entry name" value="EH_dom"/>
</dbReference>
<dbReference type="GO" id="GO:0005509">
    <property type="term" value="F:calcium ion binding"/>
    <property type="evidence" value="ECO:0007669"/>
    <property type="project" value="InterPro"/>
</dbReference>
<feature type="region of interest" description="Disordered" evidence="3">
    <location>
        <begin position="450"/>
        <end position="477"/>
    </location>
</feature>
<proteinExistence type="predicted"/>
<dbReference type="Proteomes" id="UP000010422">
    <property type="component" value="Unassembled WGS sequence"/>
</dbReference>
<dbReference type="InterPro" id="IPR002048">
    <property type="entry name" value="EF_hand_dom"/>
</dbReference>
<evidence type="ECO:0000256" key="1">
    <source>
        <dbReference type="ARBA" id="ARBA00022837"/>
    </source>
</evidence>
<dbReference type="GO" id="GO:0006897">
    <property type="term" value="P:endocytosis"/>
    <property type="evidence" value="ECO:0007669"/>
    <property type="project" value="TreeGrafter"/>
</dbReference>
<evidence type="ECO:0000259" key="5">
    <source>
        <dbReference type="PROSITE" id="PS50222"/>
    </source>
</evidence>
<reference evidence="6 7" key="1">
    <citation type="journal article" date="2012" name="MBio">
        <title>De novo assembly of the Pneumocystis jirovecii genome from a single bronchoalveolar lavage fluid specimen from a patient.</title>
        <authorList>
            <person name="Cisse O.H."/>
            <person name="Pagni M."/>
            <person name="Hauser P.M."/>
        </authorList>
    </citation>
    <scope>NUCLEOTIDE SEQUENCE [LARGE SCALE GENOMIC DNA]</scope>
    <source>
        <strain evidence="6 7">SE8</strain>
    </source>
</reference>
<dbReference type="GO" id="GO:0005737">
    <property type="term" value="C:cytoplasm"/>
    <property type="evidence" value="ECO:0007669"/>
    <property type="project" value="TreeGrafter"/>
</dbReference>
<dbReference type="PROSITE" id="PS50031">
    <property type="entry name" value="EH"/>
    <property type="match status" value="2"/>
</dbReference>
<dbReference type="PROSITE" id="PS00018">
    <property type="entry name" value="EF_HAND_1"/>
    <property type="match status" value="1"/>
</dbReference>
<dbReference type="SMART" id="SM00027">
    <property type="entry name" value="EH"/>
    <property type="match status" value="3"/>
</dbReference>
<dbReference type="FunCoup" id="L0PAX2">
    <property type="interactions" value="2"/>
</dbReference>
<feature type="compositionally biased region" description="Polar residues" evidence="3">
    <location>
        <begin position="221"/>
        <end position="231"/>
    </location>
</feature>
<evidence type="ECO:0000256" key="3">
    <source>
        <dbReference type="SAM" id="MobiDB-lite"/>
    </source>
</evidence>
<dbReference type="InterPro" id="IPR018247">
    <property type="entry name" value="EF_Hand_1_Ca_BS"/>
</dbReference>
<dbReference type="EMBL" id="CAKM01000119">
    <property type="protein sequence ID" value="CCJ28775.1"/>
    <property type="molecule type" value="Genomic_DNA"/>
</dbReference>
<feature type="domain" description="EH" evidence="4">
    <location>
        <begin position="235"/>
        <end position="318"/>
    </location>
</feature>
<dbReference type="InParanoid" id="L0PAX2"/>
<gene>
    <name evidence="6" type="ORF">PNEJI1_003114</name>
</gene>
<dbReference type="GO" id="GO:0005886">
    <property type="term" value="C:plasma membrane"/>
    <property type="evidence" value="ECO:0007669"/>
    <property type="project" value="TreeGrafter"/>
</dbReference>
<protein>
    <submittedName>
        <fullName evidence="6">Uncharacterized protein</fullName>
    </submittedName>
</protein>
<dbReference type="PROSITE" id="PS50222">
    <property type="entry name" value="EF_HAND_2"/>
    <property type="match status" value="1"/>
</dbReference>
<comment type="caution">
    <text evidence="6">The sequence shown here is derived from an EMBL/GenBank/DDBJ whole genome shotgun (WGS) entry which is preliminary data.</text>
</comment>
<dbReference type="PANTHER" id="PTHR11216">
    <property type="entry name" value="EH DOMAIN"/>
    <property type="match status" value="1"/>
</dbReference>
<dbReference type="STRING" id="1209962.L0PAX2"/>
<evidence type="ECO:0000313" key="7">
    <source>
        <dbReference type="Proteomes" id="UP000010422"/>
    </source>
</evidence>
<feature type="region of interest" description="Disordered" evidence="3">
    <location>
        <begin position="211"/>
        <end position="233"/>
    </location>
</feature>
<keyword evidence="1" id="KW-0106">Calcium</keyword>
<dbReference type="SMART" id="SM00054">
    <property type="entry name" value="EFh"/>
    <property type="match status" value="2"/>
</dbReference>
<dbReference type="GO" id="GO:0016197">
    <property type="term" value="P:endosomal transport"/>
    <property type="evidence" value="ECO:0007669"/>
    <property type="project" value="TreeGrafter"/>
</dbReference>
<dbReference type="InterPro" id="IPR011992">
    <property type="entry name" value="EF-hand-dom_pair"/>
</dbReference>
<dbReference type="SUPFAM" id="SSF47473">
    <property type="entry name" value="EF-hand"/>
    <property type="match status" value="3"/>
</dbReference>
<feature type="domain" description="EH" evidence="4">
    <location>
        <begin position="21"/>
        <end position="107"/>
    </location>
</feature>
<dbReference type="Gene3D" id="1.10.238.10">
    <property type="entry name" value="EF-hand"/>
    <property type="match status" value="3"/>
</dbReference>
<keyword evidence="2" id="KW-0175">Coiled coil</keyword>
<dbReference type="PANTHER" id="PTHR11216:SF170">
    <property type="entry name" value="DYNAMIN ASSOCIATED PROTEIN 160, ISOFORM D"/>
    <property type="match status" value="1"/>
</dbReference>
<name>L0PAX2_PNEJI</name>
<feature type="domain" description="EF-hand" evidence="5">
    <location>
        <begin position="268"/>
        <end position="303"/>
    </location>
</feature>
<evidence type="ECO:0000259" key="4">
    <source>
        <dbReference type="PROSITE" id="PS50031"/>
    </source>
</evidence>
<evidence type="ECO:0000256" key="2">
    <source>
        <dbReference type="ARBA" id="ARBA00023054"/>
    </source>
</evidence>
<dbReference type="AlphaFoldDB" id="L0PAX2"/>
<feature type="compositionally biased region" description="Polar residues" evidence="3">
    <location>
        <begin position="460"/>
        <end position="477"/>
    </location>
</feature>
<accession>L0PAX2</accession>
<organism evidence="7">
    <name type="scientific">Pneumocystis jirovecii</name>
    <name type="common">Human pneumocystis pneumonia agent</name>
    <dbReference type="NCBI Taxonomy" id="42068"/>
    <lineage>
        <taxon>Eukaryota</taxon>
        <taxon>Fungi</taxon>
        <taxon>Dikarya</taxon>
        <taxon>Ascomycota</taxon>
        <taxon>Taphrinomycotina</taxon>
        <taxon>Pneumocystomycetes</taxon>
        <taxon>Pneumocystaceae</taxon>
        <taxon>Pneumocystis</taxon>
    </lineage>
</organism>
<dbReference type="Pfam" id="PF12763">
    <property type="entry name" value="EH"/>
    <property type="match status" value="3"/>
</dbReference>
<evidence type="ECO:0000313" key="6">
    <source>
        <dbReference type="EMBL" id="CCJ28775.1"/>
    </source>
</evidence>
<dbReference type="CDD" id="cd00052">
    <property type="entry name" value="EH"/>
    <property type="match status" value="2"/>
</dbReference>